<organism evidence="2 3">
    <name type="scientific">Aldrovandia affinis</name>
    <dbReference type="NCBI Taxonomy" id="143900"/>
    <lineage>
        <taxon>Eukaryota</taxon>
        <taxon>Metazoa</taxon>
        <taxon>Chordata</taxon>
        <taxon>Craniata</taxon>
        <taxon>Vertebrata</taxon>
        <taxon>Euteleostomi</taxon>
        <taxon>Actinopterygii</taxon>
        <taxon>Neopterygii</taxon>
        <taxon>Teleostei</taxon>
        <taxon>Notacanthiformes</taxon>
        <taxon>Halosauridae</taxon>
        <taxon>Aldrovandia</taxon>
    </lineage>
</organism>
<dbReference type="EMBL" id="JAINUG010000272">
    <property type="protein sequence ID" value="KAJ8384401.1"/>
    <property type="molecule type" value="Genomic_DNA"/>
</dbReference>
<sequence length="136" mass="15210">MLSAIRRQSVGHGGATVLRYTGNRFRQGSGKTLPSAQTHGPPSLTETRRQPAKQSANLPRLRQTCYPGLWTGINQSHIDNCLNALTVSPCESIQAFEPTTYRQPKLVSWRPRPDHYAALSVRFRSSLFCVQSAFRL</sequence>
<accession>A0AAD7W4X1</accession>
<proteinExistence type="predicted"/>
<keyword evidence="3" id="KW-1185">Reference proteome</keyword>
<reference evidence="2" key="1">
    <citation type="journal article" date="2023" name="Science">
        <title>Genome structures resolve the early diversification of teleost fishes.</title>
        <authorList>
            <person name="Parey E."/>
            <person name="Louis A."/>
            <person name="Montfort J."/>
            <person name="Bouchez O."/>
            <person name="Roques C."/>
            <person name="Iampietro C."/>
            <person name="Lluch J."/>
            <person name="Castinel A."/>
            <person name="Donnadieu C."/>
            <person name="Desvignes T."/>
            <person name="Floi Bucao C."/>
            <person name="Jouanno E."/>
            <person name="Wen M."/>
            <person name="Mejri S."/>
            <person name="Dirks R."/>
            <person name="Jansen H."/>
            <person name="Henkel C."/>
            <person name="Chen W.J."/>
            <person name="Zahm M."/>
            <person name="Cabau C."/>
            <person name="Klopp C."/>
            <person name="Thompson A.W."/>
            <person name="Robinson-Rechavi M."/>
            <person name="Braasch I."/>
            <person name="Lecointre G."/>
            <person name="Bobe J."/>
            <person name="Postlethwait J.H."/>
            <person name="Berthelot C."/>
            <person name="Roest Crollius H."/>
            <person name="Guiguen Y."/>
        </authorList>
    </citation>
    <scope>NUCLEOTIDE SEQUENCE</scope>
    <source>
        <strain evidence="2">NC1722</strain>
    </source>
</reference>
<protein>
    <submittedName>
        <fullName evidence="2">Uncharacterized protein</fullName>
    </submittedName>
</protein>
<evidence type="ECO:0000313" key="2">
    <source>
        <dbReference type="EMBL" id="KAJ8384401.1"/>
    </source>
</evidence>
<feature type="compositionally biased region" description="Polar residues" evidence="1">
    <location>
        <begin position="24"/>
        <end position="40"/>
    </location>
</feature>
<evidence type="ECO:0000313" key="3">
    <source>
        <dbReference type="Proteomes" id="UP001221898"/>
    </source>
</evidence>
<dbReference type="AlphaFoldDB" id="A0AAD7W4X1"/>
<name>A0AAD7W4X1_9TELE</name>
<comment type="caution">
    <text evidence="2">The sequence shown here is derived from an EMBL/GenBank/DDBJ whole genome shotgun (WGS) entry which is preliminary data.</text>
</comment>
<dbReference type="Proteomes" id="UP001221898">
    <property type="component" value="Unassembled WGS sequence"/>
</dbReference>
<feature type="region of interest" description="Disordered" evidence="1">
    <location>
        <begin position="21"/>
        <end position="58"/>
    </location>
</feature>
<evidence type="ECO:0000256" key="1">
    <source>
        <dbReference type="SAM" id="MobiDB-lite"/>
    </source>
</evidence>
<gene>
    <name evidence="2" type="ORF">AAFF_G00205340</name>
</gene>